<keyword evidence="3" id="KW-0378">Hydrolase</keyword>
<feature type="domain" description="NlpC/P60" evidence="5">
    <location>
        <begin position="133"/>
        <end position="261"/>
    </location>
</feature>
<dbReference type="InterPro" id="IPR000064">
    <property type="entry name" value="NLP_P60_dom"/>
</dbReference>
<comment type="caution">
    <text evidence="6">The sequence shown here is derived from an EMBL/GenBank/DDBJ whole genome shotgun (WGS) entry which is preliminary data.</text>
</comment>
<keyword evidence="7" id="KW-1185">Reference proteome</keyword>
<accession>A0ABW3K6E7</accession>
<dbReference type="SUPFAM" id="SSF54001">
    <property type="entry name" value="Cysteine proteinases"/>
    <property type="match status" value="1"/>
</dbReference>
<dbReference type="EMBL" id="JBHTKA010000007">
    <property type="protein sequence ID" value="MFD1000813.1"/>
    <property type="molecule type" value="Genomic_DNA"/>
</dbReference>
<evidence type="ECO:0000256" key="3">
    <source>
        <dbReference type="ARBA" id="ARBA00022801"/>
    </source>
</evidence>
<dbReference type="Pfam" id="PF00877">
    <property type="entry name" value="NLPC_P60"/>
    <property type="match status" value="1"/>
</dbReference>
<dbReference type="InterPro" id="IPR041382">
    <property type="entry name" value="SH3_16"/>
</dbReference>
<gene>
    <name evidence="6" type="ORF">ACFQ21_15920</name>
</gene>
<evidence type="ECO:0000256" key="1">
    <source>
        <dbReference type="ARBA" id="ARBA00007074"/>
    </source>
</evidence>
<sequence>MENMNYGVCRLSVLSVRAEASDKAEQTTQLLFGDHYEVIDQSKDKNWLRIRIHFDQYEGWIDSKQHHAVSKDYFDYLDKSEFKITTDLTSSMLYNKSPLVILMGSMIPISSSELFKMEEQFAFNGEAKNVGLKREYEYLRNIAVKYINAPYQWGGKNPFGIDCSGFTQMVFKISGYKLLRDSSQQANQGKAVKDFAEARPGDLAFFKNAEGKIIHVGIVLHEDKIIHASGRVRIDQFTSEGIVNSETKVLTHTLSHVRRVLTE</sequence>
<proteinExistence type="inferred from homology"/>
<reference evidence="7" key="1">
    <citation type="journal article" date="2019" name="Int. J. Syst. Evol. Microbiol.">
        <title>The Global Catalogue of Microorganisms (GCM) 10K type strain sequencing project: providing services to taxonomists for standard genome sequencing and annotation.</title>
        <authorList>
            <consortium name="The Broad Institute Genomics Platform"/>
            <consortium name="The Broad Institute Genome Sequencing Center for Infectious Disease"/>
            <person name="Wu L."/>
            <person name="Ma J."/>
        </authorList>
    </citation>
    <scope>NUCLEOTIDE SEQUENCE [LARGE SCALE GENOMIC DNA]</scope>
    <source>
        <strain evidence="7">CCUG 58938</strain>
    </source>
</reference>
<organism evidence="6 7">
    <name type="scientific">Ohtaekwangia kribbensis</name>
    <dbReference type="NCBI Taxonomy" id="688913"/>
    <lineage>
        <taxon>Bacteria</taxon>
        <taxon>Pseudomonadati</taxon>
        <taxon>Bacteroidota</taxon>
        <taxon>Cytophagia</taxon>
        <taxon>Cytophagales</taxon>
        <taxon>Fulvivirgaceae</taxon>
        <taxon>Ohtaekwangia</taxon>
    </lineage>
</organism>
<evidence type="ECO:0000259" key="5">
    <source>
        <dbReference type="PROSITE" id="PS51935"/>
    </source>
</evidence>
<keyword evidence="4" id="KW-0788">Thiol protease</keyword>
<dbReference type="RefSeq" id="WP_377580268.1">
    <property type="nucleotide sequence ID" value="NZ_JBHTKA010000007.1"/>
</dbReference>
<dbReference type="InterPro" id="IPR038765">
    <property type="entry name" value="Papain-like_cys_pep_sf"/>
</dbReference>
<evidence type="ECO:0000313" key="6">
    <source>
        <dbReference type="EMBL" id="MFD1000813.1"/>
    </source>
</evidence>
<dbReference type="Pfam" id="PF18348">
    <property type="entry name" value="SH3_16"/>
    <property type="match status" value="1"/>
</dbReference>
<evidence type="ECO:0000256" key="2">
    <source>
        <dbReference type="ARBA" id="ARBA00022670"/>
    </source>
</evidence>
<keyword evidence="2" id="KW-0645">Protease</keyword>
<dbReference type="PROSITE" id="PS51935">
    <property type="entry name" value="NLPC_P60"/>
    <property type="match status" value="1"/>
</dbReference>
<protein>
    <submittedName>
        <fullName evidence="6">NlpC/P60 family protein</fullName>
    </submittedName>
</protein>
<dbReference type="Gene3D" id="2.30.30.40">
    <property type="entry name" value="SH3 Domains"/>
    <property type="match status" value="1"/>
</dbReference>
<dbReference type="PANTHER" id="PTHR47053">
    <property type="entry name" value="MUREIN DD-ENDOPEPTIDASE MEPH-RELATED"/>
    <property type="match status" value="1"/>
</dbReference>
<evidence type="ECO:0000313" key="7">
    <source>
        <dbReference type="Proteomes" id="UP001597112"/>
    </source>
</evidence>
<dbReference type="Proteomes" id="UP001597112">
    <property type="component" value="Unassembled WGS sequence"/>
</dbReference>
<evidence type="ECO:0000256" key="4">
    <source>
        <dbReference type="ARBA" id="ARBA00022807"/>
    </source>
</evidence>
<dbReference type="Gene3D" id="3.90.1720.10">
    <property type="entry name" value="endopeptidase domain like (from Nostoc punctiforme)"/>
    <property type="match status" value="1"/>
</dbReference>
<dbReference type="PANTHER" id="PTHR47053:SF1">
    <property type="entry name" value="MUREIN DD-ENDOPEPTIDASE MEPH-RELATED"/>
    <property type="match status" value="1"/>
</dbReference>
<comment type="similarity">
    <text evidence="1">Belongs to the peptidase C40 family.</text>
</comment>
<name>A0ABW3K6E7_9BACT</name>
<dbReference type="InterPro" id="IPR051202">
    <property type="entry name" value="Peptidase_C40"/>
</dbReference>